<feature type="region of interest" description="Disordered" evidence="1">
    <location>
        <begin position="28"/>
        <end position="71"/>
    </location>
</feature>
<evidence type="ECO:0000313" key="3">
    <source>
        <dbReference type="Proteomes" id="UP001303046"/>
    </source>
</evidence>
<evidence type="ECO:0000256" key="1">
    <source>
        <dbReference type="SAM" id="MobiDB-lite"/>
    </source>
</evidence>
<comment type="caution">
    <text evidence="2">The sequence shown here is derived from an EMBL/GenBank/DDBJ whole genome shotgun (WGS) entry which is preliminary data.</text>
</comment>
<gene>
    <name evidence="2" type="primary">Necator_chrX.g23117</name>
    <name evidence="2" type="ORF">RB195_022954</name>
</gene>
<feature type="compositionally biased region" description="Basic and acidic residues" evidence="1">
    <location>
        <begin position="29"/>
        <end position="38"/>
    </location>
</feature>
<evidence type="ECO:0000313" key="2">
    <source>
        <dbReference type="EMBL" id="KAK6762053.1"/>
    </source>
</evidence>
<dbReference type="Proteomes" id="UP001303046">
    <property type="component" value="Unassembled WGS sequence"/>
</dbReference>
<name>A0ABR1EHH7_NECAM</name>
<accession>A0ABR1EHH7</accession>
<dbReference type="EMBL" id="JAVFWL010000006">
    <property type="protein sequence ID" value="KAK6762053.1"/>
    <property type="molecule type" value="Genomic_DNA"/>
</dbReference>
<reference evidence="2 3" key="1">
    <citation type="submission" date="2023-08" db="EMBL/GenBank/DDBJ databases">
        <title>A Necator americanus chromosomal reference genome.</title>
        <authorList>
            <person name="Ilik V."/>
            <person name="Petrzelkova K.J."/>
            <person name="Pardy F."/>
            <person name="Fuh T."/>
            <person name="Niatou-Singa F.S."/>
            <person name="Gouil Q."/>
            <person name="Baker L."/>
            <person name="Ritchie M.E."/>
            <person name="Jex A.R."/>
            <person name="Gazzola D."/>
            <person name="Li H."/>
            <person name="Toshio Fujiwara R."/>
            <person name="Zhan B."/>
            <person name="Aroian R.V."/>
            <person name="Pafco B."/>
            <person name="Schwarz E.M."/>
        </authorList>
    </citation>
    <scope>NUCLEOTIDE SEQUENCE [LARGE SCALE GENOMIC DNA]</scope>
    <source>
        <strain evidence="2 3">Aroian</strain>
        <tissue evidence="2">Whole animal</tissue>
    </source>
</reference>
<feature type="compositionally biased region" description="Acidic residues" evidence="1">
    <location>
        <begin position="39"/>
        <end position="52"/>
    </location>
</feature>
<organism evidence="2 3">
    <name type="scientific">Necator americanus</name>
    <name type="common">Human hookworm</name>
    <dbReference type="NCBI Taxonomy" id="51031"/>
    <lineage>
        <taxon>Eukaryota</taxon>
        <taxon>Metazoa</taxon>
        <taxon>Ecdysozoa</taxon>
        <taxon>Nematoda</taxon>
        <taxon>Chromadorea</taxon>
        <taxon>Rhabditida</taxon>
        <taxon>Rhabditina</taxon>
        <taxon>Rhabditomorpha</taxon>
        <taxon>Strongyloidea</taxon>
        <taxon>Ancylostomatidae</taxon>
        <taxon>Bunostominae</taxon>
        <taxon>Necator</taxon>
    </lineage>
</organism>
<protein>
    <submittedName>
        <fullName evidence="2">Uncharacterized protein</fullName>
    </submittedName>
</protein>
<sequence>METRHRNVMSTAHKCGQTSILQCLFQSSEKPRASKSPESEVEEDLLDLDGEEVQSQPEMPVQQGDEPSAKG</sequence>
<keyword evidence="3" id="KW-1185">Reference proteome</keyword>
<proteinExistence type="predicted"/>